<proteinExistence type="predicted"/>
<dbReference type="EMBL" id="CP101125">
    <property type="protein sequence ID" value="UTO16934.1"/>
    <property type="molecule type" value="Genomic_DNA"/>
</dbReference>
<gene>
    <name evidence="1" type="ORF">NK667_11485</name>
</gene>
<name>A0ABY5EMR9_9PSED</name>
<evidence type="ECO:0000313" key="2">
    <source>
        <dbReference type="Proteomes" id="UP001059607"/>
    </source>
</evidence>
<sequence length="81" mass="9182">MKFDWIEWLGRGMQLALVVLAVGGIYECSADSSRKQEALCGVAQSYVEALDTRSQVSRQEIKRAEKTISDACDQNDDYRDY</sequence>
<evidence type="ECO:0000313" key="1">
    <source>
        <dbReference type="EMBL" id="UTO16934.1"/>
    </source>
</evidence>
<dbReference type="RefSeq" id="WP_054614792.1">
    <property type="nucleotide sequence ID" value="NZ_CP101125.1"/>
</dbReference>
<dbReference type="Proteomes" id="UP001059607">
    <property type="component" value="Chromosome"/>
</dbReference>
<organism evidence="1 2">
    <name type="scientific">Pseudomonas nunensis</name>
    <dbReference type="NCBI Taxonomy" id="2961896"/>
    <lineage>
        <taxon>Bacteria</taxon>
        <taxon>Pseudomonadati</taxon>
        <taxon>Pseudomonadota</taxon>
        <taxon>Gammaproteobacteria</taxon>
        <taxon>Pseudomonadales</taxon>
        <taxon>Pseudomonadaceae</taxon>
        <taxon>Pseudomonas</taxon>
    </lineage>
</organism>
<keyword evidence="2" id="KW-1185">Reference proteome</keyword>
<accession>A0ABY5EMR9</accession>
<evidence type="ECO:0008006" key="3">
    <source>
        <dbReference type="Google" id="ProtNLM"/>
    </source>
</evidence>
<protein>
    <recommendedName>
        <fullName evidence="3">Entry exclusion lipoprotein TrbK</fullName>
    </recommendedName>
</protein>
<reference evidence="1" key="1">
    <citation type="submission" date="2022-07" db="EMBL/GenBank/DDBJ databases">
        <title>Pseudomonas nunamit sp. nov. an antifungal species isolated from Greenland.</title>
        <authorList>
            <person name="Ntana F."/>
            <person name="Hennessy R.C."/>
            <person name="Zervas A."/>
            <person name="Stougaard P."/>
        </authorList>
    </citation>
    <scope>NUCLEOTIDE SEQUENCE</scope>
    <source>
        <strain evidence="1">In5</strain>
    </source>
</reference>